<dbReference type="EMBL" id="JAVIIW010000032">
    <property type="protein sequence ID" value="MDX8481479.1"/>
    <property type="molecule type" value="Genomic_DNA"/>
</dbReference>
<dbReference type="Proteomes" id="UP001287059">
    <property type="component" value="Unassembled WGS sequence"/>
</dbReference>
<sequence length="56" mass="6071">MTADIIVIWAGILGLAYLAGAGLYFEKTGGSSRRASPSDGFGRHVRPLPVRIRRSR</sequence>
<evidence type="ECO:0000313" key="3">
    <source>
        <dbReference type="Proteomes" id="UP001287059"/>
    </source>
</evidence>
<keyword evidence="1" id="KW-0472">Membrane</keyword>
<feature type="transmembrane region" description="Helical" evidence="1">
    <location>
        <begin position="6"/>
        <end position="25"/>
    </location>
</feature>
<protein>
    <submittedName>
        <fullName evidence="2">Uncharacterized protein</fullName>
    </submittedName>
</protein>
<accession>A0ABU4Y6D0</accession>
<evidence type="ECO:0000256" key="1">
    <source>
        <dbReference type="SAM" id="Phobius"/>
    </source>
</evidence>
<reference evidence="2 3" key="1">
    <citation type="submission" date="2023-08" db="EMBL/GenBank/DDBJ databases">
        <title>Implementing the SeqCode for naming new Mesorhizobium species isolated from Vachellia karroo root nodules.</title>
        <authorList>
            <person name="Van Lill M."/>
        </authorList>
    </citation>
    <scope>NUCLEOTIDE SEQUENCE [LARGE SCALE GENOMIC DNA]</scope>
    <source>
        <strain evidence="2 3">VK24D</strain>
    </source>
</reference>
<gene>
    <name evidence="2" type="ORF">RFN28_23885</name>
</gene>
<proteinExistence type="predicted"/>
<organism evidence="2 3">
    <name type="scientific">Mesorhizobium album</name>
    <dbReference type="NCBI Taxonomy" id="3072314"/>
    <lineage>
        <taxon>Bacteria</taxon>
        <taxon>Pseudomonadati</taxon>
        <taxon>Pseudomonadota</taxon>
        <taxon>Alphaproteobacteria</taxon>
        <taxon>Hyphomicrobiales</taxon>
        <taxon>Phyllobacteriaceae</taxon>
        <taxon>Mesorhizobium</taxon>
    </lineage>
</organism>
<comment type="caution">
    <text evidence="2">The sequence shown here is derived from an EMBL/GenBank/DDBJ whole genome shotgun (WGS) entry which is preliminary data.</text>
</comment>
<dbReference type="RefSeq" id="WP_320289672.1">
    <property type="nucleotide sequence ID" value="NZ_JAVIIW010000032.1"/>
</dbReference>
<keyword evidence="1" id="KW-1133">Transmembrane helix</keyword>
<name>A0ABU4Y6D0_9HYPH</name>
<evidence type="ECO:0000313" key="2">
    <source>
        <dbReference type="EMBL" id="MDX8481479.1"/>
    </source>
</evidence>
<keyword evidence="3" id="KW-1185">Reference proteome</keyword>
<keyword evidence="1" id="KW-0812">Transmembrane</keyword>